<dbReference type="RefSeq" id="WP_090173691.1">
    <property type="nucleotide sequence ID" value="NZ_FMXR01000010.1"/>
</dbReference>
<organism evidence="1 2">
    <name type="scientific">Eubacterium oxidoreducens</name>
    <dbReference type="NCBI Taxonomy" id="1732"/>
    <lineage>
        <taxon>Bacteria</taxon>
        <taxon>Bacillati</taxon>
        <taxon>Bacillota</taxon>
        <taxon>Clostridia</taxon>
        <taxon>Eubacteriales</taxon>
        <taxon>Eubacteriaceae</taxon>
        <taxon>Eubacterium</taxon>
    </lineage>
</organism>
<evidence type="ECO:0008006" key="3">
    <source>
        <dbReference type="Google" id="ProtNLM"/>
    </source>
</evidence>
<dbReference type="EMBL" id="FMXR01000010">
    <property type="protein sequence ID" value="SDB19381.1"/>
    <property type="molecule type" value="Genomic_DNA"/>
</dbReference>
<proteinExistence type="predicted"/>
<protein>
    <recommendedName>
        <fullName evidence="3">Tetratricopeptide repeat-containing protein</fullName>
    </recommendedName>
</protein>
<accession>A0A1G6BFH6</accession>
<dbReference type="AlphaFoldDB" id="A0A1G6BFH6"/>
<dbReference type="Proteomes" id="UP000199228">
    <property type="component" value="Unassembled WGS sequence"/>
</dbReference>
<reference evidence="1 2" key="1">
    <citation type="submission" date="2016-10" db="EMBL/GenBank/DDBJ databases">
        <authorList>
            <person name="de Groot N.N."/>
        </authorList>
    </citation>
    <scope>NUCLEOTIDE SEQUENCE [LARGE SCALE GENOMIC DNA]</scope>
    <source>
        <strain evidence="1 2">DSM 3217</strain>
    </source>
</reference>
<keyword evidence="2" id="KW-1185">Reference proteome</keyword>
<sequence length="250" mass="29265">MNQVMICSPITAKQPYRMKSTSTNIYTIEELCFYLTTHLFLIEDDIKDPQLCKWLSLELKENYLSEQLLDLLRKKVSTALFVKSILELSGYSDEAELNYVEDELRKMEQKSPLERKKMRMDKMAQTRRYVAAIRGYEQLLRVHEVQLDEELAGSICHNMGCCYANLFLFENAKKAFSAAYRVSKADKSRELMELSERMQKEERVWKSEGQKILSSKLNLKPEKLPDSEKLKSVLDDLTINCRGMYTREIV</sequence>
<evidence type="ECO:0000313" key="1">
    <source>
        <dbReference type="EMBL" id="SDB19381.1"/>
    </source>
</evidence>
<name>A0A1G6BFH6_EUBOX</name>
<dbReference type="OrthoDB" id="1895216at2"/>
<evidence type="ECO:0000313" key="2">
    <source>
        <dbReference type="Proteomes" id="UP000199228"/>
    </source>
</evidence>
<gene>
    <name evidence="1" type="ORF">SAMN02910417_01446</name>
</gene>
<dbReference type="STRING" id="1732.SAMN02910417_01446"/>